<evidence type="ECO:0000256" key="1">
    <source>
        <dbReference type="ARBA" id="ARBA00022737"/>
    </source>
</evidence>
<dbReference type="InterPro" id="IPR002110">
    <property type="entry name" value="Ankyrin_rpt"/>
</dbReference>
<dbReference type="Proteomes" id="UP001285441">
    <property type="component" value="Unassembled WGS sequence"/>
</dbReference>
<comment type="caution">
    <text evidence="4">The sequence shown here is derived from an EMBL/GenBank/DDBJ whole genome shotgun (WGS) entry which is preliminary data.</text>
</comment>
<dbReference type="Pfam" id="PF00023">
    <property type="entry name" value="Ank"/>
    <property type="match status" value="1"/>
</dbReference>
<dbReference type="PROSITE" id="PS50297">
    <property type="entry name" value="ANK_REP_REGION"/>
    <property type="match status" value="1"/>
</dbReference>
<dbReference type="AlphaFoldDB" id="A0AAE0K2P8"/>
<keyword evidence="5" id="KW-1185">Reference proteome</keyword>
<dbReference type="PROSITE" id="PS50088">
    <property type="entry name" value="ANK_REPEAT"/>
    <property type="match status" value="2"/>
</dbReference>
<evidence type="ECO:0000313" key="4">
    <source>
        <dbReference type="EMBL" id="KAK3368330.1"/>
    </source>
</evidence>
<accession>A0AAE0K2P8</accession>
<dbReference type="PANTHER" id="PTHR24166:SF52">
    <property type="entry name" value="ANKYRIN REPEAT DOMAIN-CONTAINING PROTEIN 65"/>
    <property type="match status" value="1"/>
</dbReference>
<dbReference type="EMBL" id="JAULSW010000010">
    <property type="protein sequence ID" value="KAK3368330.1"/>
    <property type="molecule type" value="Genomic_DNA"/>
</dbReference>
<gene>
    <name evidence="4" type="ORF">B0H63DRAFT_565043</name>
</gene>
<dbReference type="SMART" id="SM00248">
    <property type="entry name" value="ANK"/>
    <property type="match status" value="7"/>
</dbReference>
<keyword evidence="2 3" id="KW-0040">ANK repeat</keyword>
<dbReference type="SUPFAM" id="SSF48403">
    <property type="entry name" value="Ankyrin repeat"/>
    <property type="match status" value="1"/>
</dbReference>
<feature type="repeat" description="ANK" evidence="3">
    <location>
        <begin position="237"/>
        <end position="269"/>
    </location>
</feature>
<feature type="repeat" description="ANK" evidence="3">
    <location>
        <begin position="304"/>
        <end position="327"/>
    </location>
</feature>
<proteinExistence type="predicted"/>
<keyword evidence="1" id="KW-0677">Repeat</keyword>
<name>A0AAE0K2P8_9PEZI</name>
<dbReference type="Pfam" id="PF12796">
    <property type="entry name" value="Ank_2"/>
    <property type="match status" value="3"/>
</dbReference>
<dbReference type="Gene3D" id="1.25.40.20">
    <property type="entry name" value="Ankyrin repeat-containing domain"/>
    <property type="match status" value="3"/>
</dbReference>
<evidence type="ECO:0000313" key="5">
    <source>
        <dbReference type="Proteomes" id="UP001285441"/>
    </source>
</evidence>
<reference evidence="4" key="1">
    <citation type="journal article" date="2023" name="Mol. Phylogenet. Evol.">
        <title>Genome-scale phylogeny and comparative genomics of the fungal order Sordariales.</title>
        <authorList>
            <person name="Hensen N."/>
            <person name="Bonometti L."/>
            <person name="Westerberg I."/>
            <person name="Brannstrom I.O."/>
            <person name="Guillou S."/>
            <person name="Cros-Aarteil S."/>
            <person name="Calhoun S."/>
            <person name="Haridas S."/>
            <person name="Kuo A."/>
            <person name="Mondo S."/>
            <person name="Pangilinan J."/>
            <person name="Riley R."/>
            <person name="LaButti K."/>
            <person name="Andreopoulos B."/>
            <person name="Lipzen A."/>
            <person name="Chen C."/>
            <person name="Yan M."/>
            <person name="Daum C."/>
            <person name="Ng V."/>
            <person name="Clum A."/>
            <person name="Steindorff A."/>
            <person name="Ohm R.A."/>
            <person name="Martin F."/>
            <person name="Silar P."/>
            <person name="Natvig D.O."/>
            <person name="Lalanne C."/>
            <person name="Gautier V."/>
            <person name="Ament-Velasquez S.L."/>
            <person name="Kruys A."/>
            <person name="Hutchinson M.I."/>
            <person name="Powell A.J."/>
            <person name="Barry K."/>
            <person name="Miller A.N."/>
            <person name="Grigoriev I.V."/>
            <person name="Debuchy R."/>
            <person name="Gladieux P."/>
            <person name="Hiltunen Thoren M."/>
            <person name="Johannesson H."/>
        </authorList>
    </citation>
    <scope>NUCLEOTIDE SEQUENCE</scope>
    <source>
        <strain evidence="4">CBS 232.78</strain>
    </source>
</reference>
<reference evidence="4" key="2">
    <citation type="submission" date="2023-06" db="EMBL/GenBank/DDBJ databases">
        <authorList>
            <consortium name="Lawrence Berkeley National Laboratory"/>
            <person name="Haridas S."/>
            <person name="Hensen N."/>
            <person name="Bonometti L."/>
            <person name="Westerberg I."/>
            <person name="Brannstrom I.O."/>
            <person name="Guillou S."/>
            <person name="Cros-Aarteil S."/>
            <person name="Calhoun S."/>
            <person name="Kuo A."/>
            <person name="Mondo S."/>
            <person name="Pangilinan J."/>
            <person name="Riley R."/>
            <person name="LaButti K."/>
            <person name="Andreopoulos B."/>
            <person name="Lipzen A."/>
            <person name="Chen C."/>
            <person name="Yanf M."/>
            <person name="Daum C."/>
            <person name="Ng V."/>
            <person name="Clum A."/>
            <person name="Steindorff A."/>
            <person name="Ohm R."/>
            <person name="Martin F."/>
            <person name="Silar P."/>
            <person name="Natvig D."/>
            <person name="Lalanne C."/>
            <person name="Gautier V."/>
            <person name="Ament-velasquez S.L."/>
            <person name="Kruys A."/>
            <person name="Hutchinson M.I."/>
            <person name="Powell A.J."/>
            <person name="Barry K."/>
            <person name="Miller A.N."/>
            <person name="Grigoriev I.V."/>
            <person name="Debuchy R."/>
            <person name="Gladieux P."/>
            <person name="Thoren M.H."/>
            <person name="Johannesson H."/>
        </authorList>
    </citation>
    <scope>NUCLEOTIDE SEQUENCE</scope>
    <source>
        <strain evidence="4">CBS 232.78</strain>
    </source>
</reference>
<protein>
    <submittedName>
        <fullName evidence="4">Ankyrin repeat-containing domain protein</fullName>
    </submittedName>
</protein>
<dbReference type="PANTHER" id="PTHR24166">
    <property type="entry name" value="ROLLING PEBBLES, ISOFORM B"/>
    <property type="match status" value="1"/>
</dbReference>
<evidence type="ECO:0000256" key="3">
    <source>
        <dbReference type="PROSITE-ProRule" id="PRU00023"/>
    </source>
</evidence>
<evidence type="ECO:0000256" key="2">
    <source>
        <dbReference type="ARBA" id="ARBA00023043"/>
    </source>
</evidence>
<dbReference type="InterPro" id="IPR036770">
    <property type="entry name" value="Ankyrin_rpt-contain_sf"/>
</dbReference>
<sequence>MDRPAGLVTLPTEILDMIIDLHVPDKWTTTCDGPRCLGLRLVCKLLDKLVSYIAFQKFRRSNPDCTALSRRINNDTAAWVYATGIVADGLTRPGGVLSLRDLWNASSYCSTPIREDKWFNCACRVIVGFKGRLWVLQHLNRSPRNPSPYAHPPPDDTEPDSPETVIERMVAVKGGLQVASYYGDPSLVRLLLASGASPNAIHGKFGCAIYAAAISGHTDILQLLAYRQGIDLLNSGYYGTPLEAATRRGHADVMKLLLARAAATGVTHNTGRCLRIASRYGDEQAIAVLLLAQPPPDVNAANTDGLTPLHIAVKNNHTRAARLLLERPDVRPNIQRYSGKPHLGPSPLWTASAEGRTEMVRLLLARPDTDPNLDDRYRLTPLTVATMNGHEEIVRLLIERDDVQPNLGEGIRCPLWRATVNGHEAILDLLLQRYEVGAHVKRLLGPAVNTGRLMVVRLLLARDDVDSNYSFGPTAHTPLYAAISHGYVALAELLLAHPGIDPNRAHKSPTPLENAVRRGNPSMVRALLVHPKIKPKKGRPLLPIARTQDRWGTPADREEIVKLLEQHGAL</sequence>
<dbReference type="InterPro" id="IPR050889">
    <property type="entry name" value="Dendritic_Spine_Reg/Scaffold"/>
</dbReference>
<organism evidence="4 5">
    <name type="scientific">Podospora didyma</name>
    <dbReference type="NCBI Taxonomy" id="330526"/>
    <lineage>
        <taxon>Eukaryota</taxon>
        <taxon>Fungi</taxon>
        <taxon>Dikarya</taxon>
        <taxon>Ascomycota</taxon>
        <taxon>Pezizomycotina</taxon>
        <taxon>Sordariomycetes</taxon>
        <taxon>Sordariomycetidae</taxon>
        <taxon>Sordariales</taxon>
        <taxon>Podosporaceae</taxon>
        <taxon>Podospora</taxon>
    </lineage>
</organism>